<comment type="caution">
    <text evidence="1">The sequence shown here is derived from an EMBL/GenBank/DDBJ whole genome shotgun (WGS) entry which is preliminary data.</text>
</comment>
<gene>
    <name evidence="1" type="ORF">Amon02_001200600</name>
</gene>
<name>A0ACB5U7P5_AMBMO</name>
<dbReference type="EMBL" id="BSXS01013478">
    <property type="protein sequence ID" value="GMF04095.1"/>
    <property type="molecule type" value="Genomic_DNA"/>
</dbReference>
<proteinExistence type="predicted"/>
<dbReference type="Proteomes" id="UP001165064">
    <property type="component" value="Unassembled WGS sequence"/>
</dbReference>
<reference evidence="1" key="1">
    <citation type="submission" date="2023-04" db="EMBL/GenBank/DDBJ databases">
        <title>Ambrosiozyma monospora NBRC 10751.</title>
        <authorList>
            <person name="Ichikawa N."/>
            <person name="Sato H."/>
            <person name="Tonouchi N."/>
        </authorList>
    </citation>
    <scope>NUCLEOTIDE SEQUENCE</scope>
    <source>
        <strain evidence="1">NBRC 10751</strain>
    </source>
</reference>
<keyword evidence="2" id="KW-1185">Reference proteome</keyword>
<protein>
    <submittedName>
        <fullName evidence="1">Unnamed protein product</fullName>
    </submittedName>
</protein>
<evidence type="ECO:0000313" key="2">
    <source>
        <dbReference type="Proteomes" id="UP001165064"/>
    </source>
</evidence>
<accession>A0ACB5U7P5</accession>
<sequence>MVYKYATYALDTLIEYMSNESIKQYMEPLMNKLFQMLDAAQSSSLKSAIVSAIGSVAYAAGRSFTPFFENSIKFLERFIANMDNIEGMTEDDIELRAQTFENISSMARAVGSEAFGLR</sequence>
<evidence type="ECO:0000313" key="1">
    <source>
        <dbReference type="EMBL" id="GMF04095.1"/>
    </source>
</evidence>
<organism evidence="1 2">
    <name type="scientific">Ambrosiozyma monospora</name>
    <name type="common">Yeast</name>
    <name type="synonym">Endomycopsis monosporus</name>
    <dbReference type="NCBI Taxonomy" id="43982"/>
    <lineage>
        <taxon>Eukaryota</taxon>
        <taxon>Fungi</taxon>
        <taxon>Dikarya</taxon>
        <taxon>Ascomycota</taxon>
        <taxon>Saccharomycotina</taxon>
        <taxon>Pichiomycetes</taxon>
        <taxon>Pichiales</taxon>
        <taxon>Pichiaceae</taxon>
        <taxon>Ambrosiozyma</taxon>
    </lineage>
</organism>